<dbReference type="STRING" id="27349.A0A0L6V9J5"/>
<dbReference type="UniPathway" id="UPA00143"/>
<keyword evidence="3 6" id="KW-0863">Zinc-finger</keyword>
<keyword evidence="4" id="KW-0833">Ubl conjugation pathway</keyword>
<evidence type="ECO:0000256" key="7">
    <source>
        <dbReference type="SAM" id="MobiDB-lite"/>
    </source>
</evidence>
<comment type="caution">
    <text evidence="10">The sequence shown here is derived from an EMBL/GenBank/DDBJ whole genome shotgun (WGS) entry which is preliminary data.</text>
</comment>
<keyword evidence="8" id="KW-0472">Membrane</keyword>
<evidence type="ECO:0000256" key="1">
    <source>
        <dbReference type="ARBA" id="ARBA00004906"/>
    </source>
</evidence>
<evidence type="ECO:0000313" key="10">
    <source>
        <dbReference type="EMBL" id="KNZ57423.1"/>
    </source>
</evidence>
<dbReference type="AlphaFoldDB" id="A0A0L6V9J5"/>
<comment type="pathway">
    <text evidence="1">Protein modification; protein ubiquitination.</text>
</comment>
<dbReference type="PROSITE" id="PS50089">
    <property type="entry name" value="ZF_RING_2"/>
    <property type="match status" value="1"/>
</dbReference>
<dbReference type="GO" id="GO:0051603">
    <property type="term" value="P:proteolysis involved in protein catabolic process"/>
    <property type="evidence" value="ECO:0007669"/>
    <property type="project" value="UniProtKB-ARBA"/>
</dbReference>
<keyword evidence="5" id="KW-0862">Zinc</keyword>
<sequence>MREGQGESLEDKKETTARFDIKTRQNDDDVVATSGSGKQDGLNDLAPLNLRHTDACAICLENCIQPDKQYNAGEATLSVFPDCNHCFHTACLRRWLDNNLTCPMCRRLAPTVSISFWHYSRSFLYIQRRNVILTLVRLGTLMLYYIFLYHLFANYY</sequence>
<protein>
    <recommendedName>
        <fullName evidence="9">RING-type domain-containing protein</fullName>
    </recommendedName>
</protein>
<evidence type="ECO:0000256" key="3">
    <source>
        <dbReference type="ARBA" id="ARBA00022771"/>
    </source>
</evidence>
<reference evidence="10 11" key="1">
    <citation type="submission" date="2015-08" db="EMBL/GenBank/DDBJ databases">
        <title>Next Generation Sequencing and Analysis of the Genome of Puccinia sorghi L Schw, the Causal Agent of Maize Common Rust.</title>
        <authorList>
            <person name="Rochi L."/>
            <person name="Burguener G."/>
            <person name="Darino M."/>
            <person name="Turjanski A."/>
            <person name="Kreff E."/>
            <person name="Dieguez M.J."/>
            <person name="Sacco F."/>
        </authorList>
    </citation>
    <scope>NUCLEOTIDE SEQUENCE [LARGE SCALE GENOMIC DNA]</scope>
    <source>
        <strain evidence="10 11">RO10H11247</strain>
    </source>
</reference>
<evidence type="ECO:0000256" key="5">
    <source>
        <dbReference type="ARBA" id="ARBA00022833"/>
    </source>
</evidence>
<evidence type="ECO:0000313" key="11">
    <source>
        <dbReference type="Proteomes" id="UP000037035"/>
    </source>
</evidence>
<evidence type="ECO:0000259" key="9">
    <source>
        <dbReference type="PROSITE" id="PS50089"/>
    </source>
</evidence>
<evidence type="ECO:0000256" key="6">
    <source>
        <dbReference type="PROSITE-ProRule" id="PRU00175"/>
    </source>
</evidence>
<keyword evidence="8" id="KW-1133">Transmembrane helix</keyword>
<accession>A0A0L6V9J5</accession>
<gene>
    <name evidence="10" type="ORF">VP01_2162g1</name>
</gene>
<evidence type="ECO:0000256" key="2">
    <source>
        <dbReference type="ARBA" id="ARBA00022723"/>
    </source>
</evidence>
<feature type="compositionally biased region" description="Basic and acidic residues" evidence="7">
    <location>
        <begin position="1"/>
        <end position="27"/>
    </location>
</feature>
<evidence type="ECO:0000256" key="8">
    <source>
        <dbReference type="SAM" id="Phobius"/>
    </source>
</evidence>
<dbReference type="GO" id="GO:0008270">
    <property type="term" value="F:zinc ion binding"/>
    <property type="evidence" value="ECO:0007669"/>
    <property type="project" value="UniProtKB-KW"/>
</dbReference>
<dbReference type="PANTHER" id="PTHR45798">
    <property type="entry name" value="RING-H2 FINGER PROTEIN ATL61-RELATED-RELATED"/>
    <property type="match status" value="1"/>
</dbReference>
<dbReference type="PANTHER" id="PTHR45798:SF97">
    <property type="entry name" value="ALCOHOL-SENSITIVE RING FINGER PROTEIN 1"/>
    <property type="match status" value="1"/>
</dbReference>
<feature type="region of interest" description="Disordered" evidence="7">
    <location>
        <begin position="1"/>
        <end position="36"/>
    </location>
</feature>
<dbReference type="VEuPathDB" id="FungiDB:VP01_2162g1"/>
<dbReference type="InterPro" id="IPR013083">
    <property type="entry name" value="Znf_RING/FYVE/PHD"/>
</dbReference>
<dbReference type="InterPro" id="IPR024766">
    <property type="entry name" value="Znf_RING_H2"/>
</dbReference>
<keyword evidence="11" id="KW-1185">Reference proteome</keyword>
<dbReference type="OrthoDB" id="8062037at2759"/>
<evidence type="ECO:0000256" key="4">
    <source>
        <dbReference type="ARBA" id="ARBA00022786"/>
    </source>
</evidence>
<dbReference type="EMBL" id="LAVV01007017">
    <property type="protein sequence ID" value="KNZ57423.1"/>
    <property type="molecule type" value="Genomic_DNA"/>
</dbReference>
<feature type="domain" description="RING-type" evidence="9">
    <location>
        <begin position="56"/>
        <end position="106"/>
    </location>
</feature>
<dbReference type="Proteomes" id="UP000037035">
    <property type="component" value="Unassembled WGS sequence"/>
</dbReference>
<dbReference type="InterPro" id="IPR001841">
    <property type="entry name" value="Znf_RING"/>
</dbReference>
<dbReference type="GO" id="GO:0016567">
    <property type="term" value="P:protein ubiquitination"/>
    <property type="evidence" value="ECO:0007669"/>
    <property type="project" value="UniProtKB-UniPathway"/>
</dbReference>
<keyword evidence="2" id="KW-0479">Metal-binding</keyword>
<proteinExistence type="predicted"/>
<dbReference type="Gene3D" id="3.30.40.10">
    <property type="entry name" value="Zinc/RING finger domain, C3HC4 (zinc finger)"/>
    <property type="match status" value="1"/>
</dbReference>
<dbReference type="InterPro" id="IPR052788">
    <property type="entry name" value="RING-type_E3_ligase_ATL"/>
</dbReference>
<organism evidence="10 11">
    <name type="scientific">Puccinia sorghi</name>
    <dbReference type="NCBI Taxonomy" id="27349"/>
    <lineage>
        <taxon>Eukaryota</taxon>
        <taxon>Fungi</taxon>
        <taxon>Dikarya</taxon>
        <taxon>Basidiomycota</taxon>
        <taxon>Pucciniomycotina</taxon>
        <taxon>Pucciniomycetes</taxon>
        <taxon>Pucciniales</taxon>
        <taxon>Pucciniaceae</taxon>
        <taxon>Puccinia</taxon>
    </lineage>
</organism>
<feature type="transmembrane region" description="Helical" evidence="8">
    <location>
        <begin position="131"/>
        <end position="152"/>
    </location>
</feature>
<name>A0A0L6V9J5_9BASI</name>
<dbReference type="SUPFAM" id="SSF57850">
    <property type="entry name" value="RING/U-box"/>
    <property type="match status" value="1"/>
</dbReference>
<keyword evidence="8" id="KW-0812">Transmembrane</keyword>
<dbReference type="Pfam" id="PF12678">
    <property type="entry name" value="zf-rbx1"/>
    <property type="match status" value="1"/>
</dbReference>
<dbReference type="SMART" id="SM00184">
    <property type="entry name" value="RING"/>
    <property type="match status" value="1"/>
</dbReference>